<dbReference type="PANTHER" id="PTHR23152">
    <property type="entry name" value="2-OXOGLUTARATE DEHYDROGENASE"/>
    <property type="match status" value="1"/>
</dbReference>
<evidence type="ECO:0000256" key="4">
    <source>
        <dbReference type="ARBA" id="ARBA00011301"/>
    </source>
</evidence>
<dbReference type="GO" id="GO:0006099">
    <property type="term" value="P:tricarboxylic acid cycle"/>
    <property type="evidence" value="ECO:0007669"/>
    <property type="project" value="TreeGrafter"/>
</dbReference>
<evidence type="ECO:0000256" key="10">
    <source>
        <dbReference type="ARBA" id="ARBA00030680"/>
    </source>
</evidence>
<dbReference type="SUPFAM" id="SSF52518">
    <property type="entry name" value="Thiamin diphosphate-binding fold (THDP-binding)"/>
    <property type="match status" value="2"/>
</dbReference>
<dbReference type="Gene3D" id="1.10.287.1150">
    <property type="entry name" value="TPP helical domain"/>
    <property type="match status" value="1"/>
</dbReference>
<dbReference type="PIRSF" id="PIRSF000157">
    <property type="entry name" value="Oxoglu_dh_E1"/>
    <property type="match status" value="1"/>
</dbReference>
<reference evidence="13 14" key="1">
    <citation type="submission" date="2016-10" db="EMBL/GenBank/DDBJ databases">
        <authorList>
            <person name="de Groot N.N."/>
        </authorList>
    </citation>
    <scope>NUCLEOTIDE SEQUENCE [LARGE SCALE GENOMIC DNA]</scope>
    <source>
        <strain evidence="13 14">GAS522</strain>
    </source>
</reference>
<accession>A0A1M7CSV1</accession>
<dbReference type="NCBIfam" id="NF006914">
    <property type="entry name" value="PRK09404.1"/>
    <property type="match status" value="1"/>
</dbReference>
<evidence type="ECO:0000313" key="13">
    <source>
        <dbReference type="EMBL" id="SED74675.1"/>
    </source>
</evidence>
<dbReference type="Pfam" id="PF16870">
    <property type="entry name" value="OxoGdeHyase_C"/>
    <property type="match status" value="1"/>
</dbReference>
<dbReference type="EMBL" id="FNTI01000001">
    <property type="protein sequence ID" value="SED74675.1"/>
    <property type="molecule type" value="Genomic_DNA"/>
</dbReference>
<dbReference type="Gene3D" id="3.40.50.970">
    <property type="match status" value="1"/>
</dbReference>
<evidence type="ECO:0000313" key="14">
    <source>
        <dbReference type="Proteomes" id="UP000183208"/>
    </source>
</evidence>
<dbReference type="AlphaFoldDB" id="A0A1M7CSV1"/>
<comment type="function">
    <text evidence="2">E1 component of the 2-oxoglutarate dehydrogenase (OGDH) complex which catalyzes the decarboxylation of 2-oxoglutarate, the first step in the conversion of 2-oxoglutarate to succinyl-CoA and CO(2).</text>
</comment>
<evidence type="ECO:0000256" key="11">
    <source>
        <dbReference type="SAM" id="MobiDB-lite"/>
    </source>
</evidence>
<comment type="cofactor">
    <cofactor evidence="1">
        <name>thiamine diphosphate</name>
        <dbReference type="ChEBI" id="CHEBI:58937"/>
    </cofactor>
</comment>
<dbReference type="InterPro" id="IPR001017">
    <property type="entry name" value="DH_E1"/>
</dbReference>
<dbReference type="InterPro" id="IPR011603">
    <property type="entry name" value="2oxoglutarate_DH_E1"/>
</dbReference>
<keyword evidence="9" id="KW-0324">Glycolysis</keyword>
<evidence type="ECO:0000256" key="2">
    <source>
        <dbReference type="ARBA" id="ARBA00003906"/>
    </source>
</evidence>
<evidence type="ECO:0000259" key="12">
    <source>
        <dbReference type="SMART" id="SM00861"/>
    </source>
</evidence>
<dbReference type="Pfam" id="PF16078">
    <property type="entry name" value="2-oxogl_dehyd_N"/>
    <property type="match status" value="1"/>
</dbReference>
<dbReference type="InterPro" id="IPR029061">
    <property type="entry name" value="THDP-binding"/>
</dbReference>
<name>A0A1M7CSV1_9BRAD</name>
<dbReference type="GO" id="GO:0045252">
    <property type="term" value="C:oxoglutarate dehydrogenase complex"/>
    <property type="evidence" value="ECO:0007669"/>
    <property type="project" value="TreeGrafter"/>
</dbReference>
<dbReference type="InterPro" id="IPR032106">
    <property type="entry name" value="2-oxogl_dehyd_N"/>
</dbReference>
<dbReference type="GO" id="GO:0006096">
    <property type="term" value="P:glycolytic process"/>
    <property type="evidence" value="ECO:0007669"/>
    <property type="project" value="UniProtKB-KW"/>
</dbReference>
<dbReference type="InterPro" id="IPR031717">
    <property type="entry name" value="ODO-1/KGD_C"/>
</dbReference>
<evidence type="ECO:0000256" key="1">
    <source>
        <dbReference type="ARBA" id="ARBA00001964"/>
    </source>
</evidence>
<dbReference type="OrthoDB" id="9759785at2"/>
<dbReference type="SMART" id="SM00861">
    <property type="entry name" value="Transket_pyr"/>
    <property type="match status" value="1"/>
</dbReference>
<comment type="subunit">
    <text evidence="4">Homodimer. Part of the 2-oxoglutarate dehydrogenase (OGDH) complex composed of E1 (2-oxoglutarate dehydrogenase), E2 (dihydrolipoamide succinyltransferase) and E3 (dihydrolipoamide dehydrogenase); the complex contains multiple copies of the three enzymatic components (E1, E2 and E3).</text>
</comment>
<dbReference type="NCBIfam" id="TIGR00239">
    <property type="entry name" value="2oxo_dh_E1"/>
    <property type="match status" value="1"/>
</dbReference>
<evidence type="ECO:0000256" key="8">
    <source>
        <dbReference type="ARBA" id="ARBA00023052"/>
    </source>
</evidence>
<evidence type="ECO:0000256" key="3">
    <source>
        <dbReference type="ARBA" id="ARBA00006936"/>
    </source>
</evidence>
<evidence type="ECO:0000256" key="7">
    <source>
        <dbReference type="ARBA" id="ARBA00023002"/>
    </source>
</evidence>
<dbReference type="Proteomes" id="UP000183208">
    <property type="component" value="Unassembled WGS sequence"/>
</dbReference>
<comment type="similarity">
    <text evidence="3">Belongs to the alpha-ketoglutarate dehydrogenase family.</text>
</comment>
<dbReference type="Gene3D" id="3.40.50.12470">
    <property type="match status" value="1"/>
</dbReference>
<dbReference type="Gene3D" id="3.40.50.11610">
    <property type="entry name" value="Multifunctional 2-oxoglutarate metabolism enzyme, C-terminal domain"/>
    <property type="match status" value="1"/>
</dbReference>
<dbReference type="GO" id="GO:0005829">
    <property type="term" value="C:cytosol"/>
    <property type="evidence" value="ECO:0007669"/>
    <property type="project" value="TreeGrafter"/>
</dbReference>
<dbReference type="CDD" id="cd02016">
    <property type="entry name" value="TPP_E1_OGDC_like"/>
    <property type="match status" value="1"/>
</dbReference>
<dbReference type="GO" id="GO:0030976">
    <property type="term" value="F:thiamine pyrophosphate binding"/>
    <property type="evidence" value="ECO:0007669"/>
    <property type="project" value="InterPro"/>
</dbReference>
<dbReference type="EC" id="1.2.4.2" evidence="5"/>
<organism evidence="13 14">
    <name type="scientific">Bradyrhizobium lablabi</name>
    <dbReference type="NCBI Taxonomy" id="722472"/>
    <lineage>
        <taxon>Bacteria</taxon>
        <taxon>Pseudomonadati</taxon>
        <taxon>Pseudomonadota</taxon>
        <taxon>Alphaproteobacteria</taxon>
        <taxon>Hyphomicrobiales</taxon>
        <taxon>Nitrobacteraceae</taxon>
        <taxon>Bradyrhizobium</taxon>
    </lineage>
</organism>
<dbReference type="Pfam" id="PF00676">
    <property type="entry name" value="E1_dh"/>
    <property type="match status" value="1"/>
</dbReference>
<proteinExistence type="inferred from homology"/>
<dbReference type="GO" id="GO:0004591">
    <property type="term" value="F:oxoglutarate dehydrogenase (succinyl-transferring) activity"/>
    <property type="evidence" value="ECO:0007669"/>
    <property type="project" value="UniProtKB-EC"/>
</dbReference>
<keyword evidence="8" id="KW-0786">Thiamine pyrophosphate</keyword>
<dbReference type="Pfam" id="PF02779">
    <property type="entry name" value="Transket_pyr"/>
    <property type="match status" value="1"/>
</dbReference>
<protein>
    <recommendedName>
        <fullName evidence="6">2-oxoglutarate dehydrogenase E1 component</fullName>
        <ecNumber evidence="5">1.2.4.2</ecNumber>
    </recommendedName>
    <alternativeName>
        <fullName evidence="10">Alpha-ketoglutarate dehydrogenase</fullName>
    </alternativeName>
</protein>
<keyword evidence="7" id="KW-0560">Oxidoreductase</keyword>
<dbReference type="PANTHER" id="PTHR23152:SF4">
    <property type="entry name" value="2-OXOADIPATE DEHYDROGENASE COMPLEX COMPONENT E1"/>
    <property type="match status" value="1"/>
</dbReference>
<evidence type="ECO:0000256" key="6">
    <source>
        <dbReference type="ARBA" id="ARBA00013321"/>
    </source>
</evidence>
<gene>
    <name evidence="13" type="ORF">SAMN05444171_5020</name>
</gene>
<dbReference type="NCBIfam" id="NF008907">
    <property type="entry name" value="PRK12270.1"/>
    <property type="match status" value="1"/>
</dbReference>
<dbReference type="InterPro" id="IPR042179">
    <property type="entry name" value="KGD_C_sf"/>
</dbReference>
<evidence type="ECO:0000256" key="5">
    <source>
        <dbReference type="ARBA" id="ARBA00012280"/>
    </source>
</evidence>
<feature type="domain" description="Transketolase-like pyrimidine-binding" evidence="12">
    <location>
        <begin position="584"/>
        <end position="777"/>
    </location>
</feature>
<feature type="compositionally biased region" description="Polar residues" evidence="11">
    <location>
        <begin position="523"/>
        <end position="532"/>
    </location>
</feature>
<sequence>MRQLASIKWPCQSVCNEAGRHMNLSAVSADYVIDLYDRYMRDPKSVDGSWKPYFDEMWGKASLVGGGSNFVTEVAAARLIDAYRQRGHLAAKLDPLELWKQPRPPELDPGYHGISGEALDDEISASLAYDVSPPTLRNLHARLNGIYAGSIGFDCAHVDNTAARNWIYAVAEGSIETIDNSMRGRAAEDIIRAHEFERFFNLRFVGKKRFGADGAEALIPWFEAVLARCAENGLRDIVIGGTARGRMNVLANVLKKPLTALLHDFKGGRPFPEDVKASGDVPYHFGHETERYFGDANVKLLYCHNPSHLEAINGVALGRVRARQDRFASREEGIRRVAGLLVHTDAAFAGQGVVCEVLQLSQIPAYETGGTIHVVINNQVGFTTDPKCGRTSIYCTDVARTIGAPVLHVNADDVDAVIRAAQIAADYRFRFHADIVVDLVCYRRFGHNELDEPTFTQPLMYRKIATHLPVRDQYLARVVAEGVMSQERAEEVAAGYFAELDSAYAALDGYRKNHVQSVDRESQSNSSATRQVTSDRDIQTGVSLDRLRTIGESLSVPPAGMSASEKIVKQLKERGDAIRSEKGIAWAFGEALALASLASDGFDVRFSGQDSPRGAFSQRHFVLIDNETGFPFEPFNLIQEEQGRCQIVGSPLSEYSVLGFEYGYSMDVDRCLVVWEAQFGDFANVAQVIFDQFIASGEDKWLDRSGLTVMLPHGLEGQGPDHSSGRIERFLQMCASENMTVANCSTPANLFHLLRRQASKLDRSPLIVFTTKSLLRNRFAVSRLGDFDHGTSFQEVIGTPADPAHNIRRVILCSGKIYYDLEARLAATRSVDVALVRIEQLYPFPENALQHELSRFPDASVIWCQEEPENMGAWSYIDRKIEAILRRIGNPCKWPHCVSRPPNASTAIGTNDEHIADQAKLTDMAIGLDEARDGYVLERLANSGREKRH</sequence>
<dbReference type="InterPro" id="IPR005475">
    <property type="entry name" value="Transketolase-like_Pyr-bd"/>
</dbReference>
<feature type="region of interest" description="Disordered" evidence="11">
    <location>
        <begin position="515"/>
        <end position="535"/>
    </location>
</feature>
<evidence type="ECO:0000256" key="9">
    <source>
        <dbReference type="ARBA" id="ARBA00023152"/>
    </source>
</evidence>
<dbReference type="RefSeq" id="WP_079586444.1">
    <property type="nucleotide sequence ID" value="NZ_FNTI01000001.1"/>
</dbReference>